<comment type="caution">
    <text evidence="2">The sequence shown here is derived from an EMBL/GenBank/DDBJ whole genome shotgun (WGS) entry which is preliminary data.</text>
</comment>
<feature type="chain" id="PRO_5018110006" description="Parallel beta helix pectate lyase-like protein" evidence="1">
    <location>
        <begin position="20"/>
        <end position="287"/>
    </location>
</feature>
<keyword evidence="1" id="KW-0732">Signal</keyword>
<keyword evidence="3" id="KW-1185">Reference proteome</keyword>
<evidence type="ECO:0008006" key="4">
    <source>
        <dbReference type="Google" id="ProtNLM"/>
    </source>
</evidence>
<evidence type="ECO:0000256" key="1">
    <source>
        <dbReference type="SAM" id="SignalP"/>
    </source>
</evidence>
<reference evidence="2 3" key="1">
    <citation type="submission" date="2018-11" db="EMBL/GenBank/DDBJ databases">
        <title>Sequencing the genomes of 1000 actinobacteria strains.</title>
        <authorList>
            <person name="Klenk H.-P."/>
        </authorList>
    </citation>
    <scope>NUCLEOTIDE SEQUENCE [LARGE SCALE GENOMIC DNA]</scope>
    <source>
        <strain evidence="2 3">DSM 9580</strain>
    </source>
</reference>
<dbReference type="Proteomes" id="UP000275456">
    <property type="component" value="Unassembled WGS sequence"/>
</dbReference>
<evidence type="ECO:0000313" key="2">
    <source>
        <dbReference type="EMBL" id="ROR67402.1"/>
    </source>
</evidence>
<dbReference type="Gene3D" id="2.160.20.10">
    <property type="entry name" value="Single-stranded right-handed beta-helix, Pectin lyase-like"/>
    <property type="match status" value="1"/>
</dbReference>
<sequence length="287" mass="30307">MTTLVALGATLLPATAATAAPAVIDRPASVATSMPGASNTGVPSGVALRVHRGNMVITRAGTVISGLDIYGSVDVRAANVTIRNSIIRGDSAGTHDFLVRSASNAASLRIYDSTLRASKSTYRVNGLRGWNIDATRLEISHVIDPAHFWGSGNVQLRNSWLHDNLHYASDPGWNGGPSHDDSIQIQSGSGYWITGNRIEDANNAGIMITQDAGRVSNVMIRDNFLDGGGCTVNLHDKGKGQFQNIDIVGNIFGANSVFNCQIIRTAGDITATGNTTVTGKAMRINLH</sequence>
<feature type="signal peptide" evidence="1">
    <location>
        <begin position="1"/>
        <end position="19"/>
    </location>
</feature>
<dbReference type="AlphaFoldDB" id="A0A3N2AXA8"/>
<dbReference type="RefSeq" id="WP_123698268.1">
    <property type="nucleotide sequence ID" value="NZ_RKHJ01000001.1"/>
</dbReference>
<proteinExistence type="predicted"/>
<organism evidence="2 3">
    <name type="scientific">Agrococcus jenensis</name>
    <dbReference type="NCBI Taxonomy" id="46353"/>
    <lineage>
        <taxon>Bacteria</taxon>
        <taxon>Bacillati</taxon>
        <taxon>Actinomycetota</taxon>
        <taxon>Actinomycetes</taxon>
        <taxon>Micrococcales</taxon>
        <taxon>Microbacteriaceae</taxon>
        <taxon>Agrococcus</taxon>
    </lineage>
</organism>
<dbReference type="EMBL" id="RKHJ01000001">
    <property type="protein sequence ID" value="ROR67402.1"/>
    <property type="molecule type" value="Genomic_DNA"/>
</dbReference>
<dbReference type="InterPro" id="IPR011050">
    <property type="entry name" value="Pectin_lyase_fold/virulence"/>
</dbReference>
<gene>
    <name evidence="2" type="ORF">EDD26_2814</name>
</gene>
<dbReference type="InterPro" id="IPR006626">
    <property type="entry name" value="PbH1"/>
</dbReference>
<dbReference type="SUPFAM" id="SSF51126">
    <property type="entry name" value="Pectin lyase-like"/>
    <property type="match status" value="1"/>
</dbReference>
<protein>
    <recommendedName>
        <fullName evidence="4">Parallel beta helix pectate lyase-like protein</fullName>
    </recommendedName>
</protein>
<dbReference type="OrthoDB" id="505641at2"/>
<name>A0A3N2AXA8_9MICO</name>
<dbReference type="InterPro" id="IPR012334">
    <property type="entry name" value="Pectin_lyas_fold"/>
</dbReference>
<accession>A0A3N2AXA8</accession>
<evidence type="ECO:0000313" key="3">
    <source>
        <dbReference type="Proteomes" id="UP000275456"/>
    </source>
</evidence>
<dbReference type="SMART" id="SM00710">
    <property type="entry name" value="PbH1"/>
    <property type="match status" value="4"/>
</dbReference>